<keyword evidence="3" id="KW-1185">Reference proteome</keyword>
<organism evidence="2 3">
    <name type="scientific">Symbiodinium microadriaticum</name>
    <name type="common">Dinoflagellate</name>
    <name type="synonym">Zooxanthella microadriatica</name>
    <dbReference type="NCBI Taxonomy" id="2951"/>
    <lineage>
        <taxon>Eukaryota</taxon>
        <taxon>Sar</taxon>
        <taxon>Alveolata</taxon>
        <taxon>Dinophyceae</taxon>
        <taxon>Suessiales</taxon>
        <taxon>Symbiodiniaceae</taxon>
        <taxon>Symbiodinium</taxon>
    </lineage>
</organism>
<evidence type="ECO:0000313" key="2">
    <source>
        <dbReference type="EMBL" id="OLP87799.1"/>
    </source>
</evidence>
<accession>A0A1Q9CY30</accession>
<name>A0A1Q9CY30_SYMMI</name>
<reference evidence="2 3" key="1">
    <citation type="submission" date="2016-02" db="EMBL/GenBank/DDBJ databases">
        <title>Genome analysis of coral dinoflagellate symbionts highlights evolutionary adaptations to a symbiotic lifestyle.</title>
        <authorList>
            <person name="Aranda M."/>
            <person name="Li Y."/>
            <person name="Liew Y.J."/>
            <person name="Baumgarten S."/>
            <person name="Simakov O."/>
            <person name="Wilson M."/>
            <person name="Piel J."/>
            <person name="Ashoor H."/>
            <person name="Bougouffa S."/>
            <person name="Bajic V.B."/>
            <person name="Ryu T."/>
            <person name="Ravasi T."/>
            <person name="Bayer T."/>
            <person name="Micklem G."/>
            <person name="Kim H."/>
            <person name="Bhak J."/>
            <person name="Lajeunesse T.C."/>
            <person name="Voolstra C.R."/>
        </authorList>
    </citation>
    <scope>NUCLEOTIDE SEQUENCE [LARGE SCALE GENOMIC DNA]</scope>
    <source>
        <strain evidence="2 3">CCMP2467</strain>
    </source>
</reference>
<sequence length="630" mass="69557">MCQLEQDWCGRLLQKKLTFGPGTPLLSTTGSDWDYCGKEDLVEDMRASVQKLHDKKGCGPDKQDHPLFIAFAGPGQGKSRLLTEFPRLVAECLKDLKNRRFSDEPLAFLLTCENGLGPGDWGTQELNAQRFVACRMLWQLRGANQQAFDDAGAPTNFAKFRAGCDADLVPEDVFELVVPPDNRSLATVVIGLDGMQNLPGFPLRGEKTGKNEPFYQVMQEVCRLVIQNTPPFVVACVTATQSVSQVLADSPQAREYLKLPRVTAVTRQQVAAIPDHPLKDLLTMDMGGHGRALECLEESLKGMPCASASALVGAVMQRLREKYPGAVSFDGASVKDLIDVLRACLSGKVLSSGQTLGSLNPEQMELIRIERLDSSAQEYRIGIPYIWLQLTLSQQRLTSDLKPWALMDYTYFERLEAQTWQAWEQFNAEFRVLRSYSFEDGQAVKIGLLHRGAIIRPDGFAHQEVVNRHLTLAKAKNKLSSKSSCCGHPKPFSTSSDTNPAKGLKKFECRVTLAGAEVVVSMADKDMLVVNAAAASAADAFLMLGEQTAGNEQNISECLQCKMGSSGVNVTEERRKSCDKNDILVLLLNRAESPPQSQNRLVFVSANQFEEYFGLYAGRALRAGEDYRVQ</sequence>
<proteinExistence type="predicted"/>
<dbReference type="Proteomes" id="UP000186817">
    <property type="component" value="Unassembled WGS sequence"/>
</dbReference>
<dbReference type="AlphaFoldDB" id="A0A1Q9CY30"/>
<comment type="caution">
    <text evidence="2">The sequence shown here is derived from an EMBL/GenBank/DDBJ whole genome shotgun (WGS) entry which is preliminary data.</text>
</comment>
<evidence type="ECO:0000313" key="3">
    <source>
        <dbReference type="Proteomes" id="UP000186817"/>
    </source>
</evidence>
<evidence type="ECO:0000256" key="1">
    <source>
        <dbReference type="SAM" id="MobiDB-lite"/>
    </source>
</evidence>
<feature type="region of interest" description="Disordered" evidence="1">
    <location>
        <begin position="480"/>
        <end position="500"/>
    </location>
</feature>
<dbReference type="OrthoDB" id="2446007at2759"/>
<dbReference type="OMA" id="DEMESFP"/>
<protein>
    <recommendedName>
        <fullName evidence="4">Crinkler (CRN) family protein</fullName>
    </recommendedName>
</protein>
<evidence type="ECO:0008006" key="4">
    <source>
        <dbReference type="Google" id="ProtNLM"/>
    </source>
</evidence>
<gene>
    <name evidence="2" type="ORF">AK812_SmicGene30966</name>
</gene>
<dbReference type="EMBL" id="LSRX01000842">
    <property type="protein sequence ID" value="OLP87799.1"/>
    <property type="molecule type" value="Genomic_DNA"/>
</dbReference>